<name>A0A4Z1PR74_9PEZI</name>
<dbReference type="STRING" id="86259.A0A4Z1PR74"/>
<keyword evidence="1" id="KW-0862">Zinc</keyword>
<dbReference type="PROSITE" id="PS50158">
    <property type="entry name" value="ZF_CCHC"/>
    <property type="match status" value="4"/>
</dbReference>
<dbReference type="InterPro" id="IPR001878">
    <property type="entry name" value="Znf_CCHC"/>
</dbReference>
<feature type="domain" description="CCHC-type" evidence="2">
    <location>
        <begin position="175"/>
        <end position="188"/>
    </location>
</feature>
<dbReference type="FunFam" id="4.10.60.10:FF:000085">
    <property type="entry name" value="Zinc knuckle nucleic acid binding protein, putative"/>
    <property type="match status" value="1"/>
</dbReference>
<dbReference type="PANTHER" id="PTHR23002">
    <property type="entry name" value="ZINC FINGER CCHC DOMAIN CONTAINING PROTEIN"/>
    <property type="match status" value="1"/>
</dbReference>
<evidence type="ECO:0000313" key="4">
    <source>
        <dbReference type="Proteomes" id="UP000298493"/>
    </source>
</evidence>
<keyword evidence="1" id="KW-0479">Metal-binding</keyword>
<comment type="caution">
    <text evidence="3">The sequence shown here is derived from an EMBL/GenBank/DDBJ whole genome shotgun (WGS) entry which is preliminary data.</text>
</comment>
<dbReference type="Proteomes" id="UP000298493">
    <property type="component" value="Unassembled WGS sequence"/>
</dbReference>
<proteinExistence type="predicted"/>
<feature type="domain" description="CCHC-type" evidence="2">
    <location>
        <begin position="55"/>
        <end position="68"/>
    </location>
</feature>
<dbReference type="GO" id="GO:0008270">
    <property type="term" value="F:zinc ion binding"/>
    <property type="evidence" value="ECO:0007669"/>
    <property type="project" value="UniProtKB-KW"/>
</dbReference>
<protein>
    <submittedName>
        <fullName evidence="3">Putative zinc knuckle domain containing protein</fullName>
    </submittedName>
</protein>
<dbReference type="SUPFAM" id="SSF57756">
    <property type="entry name" value="Retrovirus zinc finger-like domains"/>
    <property type="match status" value="2"/>
</dbReference>
<feature type="domain" description="CCHC-type" evidence="2">
    <location>
        <begin position="194"/>
        <end position="208"/>
    </location>
</feature>
<dbReference type="InterPro" id="IPR051714">
    <property type="entry name" value="Znf_CCHC_NABP"/>
</dbReference>
<dbReference type="OrthoDB" id="3863715at2759"/>
<keyword evidence="1" id="KW-0863">Zinc-finger</keyword>
<dbReference type="Gene3D" id="4.10.60.10">
    <property type="entry name" value="Zinc finger, CCHC-type"/>
    <property type="match status" value="3"/>
</dbReference>
<dbReference type="FunFam" id="4.10.60.10:FF:000012">
    <property type="entry name" value="Cellular nucleic acid-binding protein"/>
    <property type="match status" value="1"/>
</dbReference>
<dbReference type="InterPro" id="IPR036875">
    <property type="entry name" value="Znf_CCHC_sf"/>
</dbReference>
<keyword evidence="4" id="KW-1185">Reference proteome</keyword>
<accession>A0A4Z1PR74</accession>
<evidence type="ECO:0000313" key="3">
    <source>
        <dbReference type="EMBL" id="TID26635.1"/>
    </source>
</evidence>
<dbReference type="GO" id="GO:0003676">
    <property type="term" value="F:nucleic acid binding"/>
    <property type="evidence" value="ECO:0007669"/>
    <property type="project" value="InterPro"/>
</dbReference>
<dbReference type="AlphaFoldDB" id="A0A4Z1PR74"/>
<dbReference type="Pfam" id="PF00098">
    <property type="entry name" value="zf-CCHC"/>
    <property type="match status" value="4"/>
</dbReference>
<reference evidence="3 4" key="1">
    <citation type="submission" date="2019-04" db="EMBL/GenBank/DDBJ databases">
        <title>High contiguity whole genome sequence and gene annotation resource for two Venturia nashicola isolates.</title>
        <authorList>
            <person name="Prokchorchik M."/>
            <person name="Won K."/>
            <person name="Lee Y."/>
            <person name="Choi E.D."/>
            <person name="Segonzac C."/>
            <person name="Sohn K.H."/>
        </authorList>
    </citation>
    <scope>NUCLEOTIDE SEQUENCE [LARGE SCALE GENOMIC DNA]</scope>
    <source>
        <strain evidence="3 4">PRI2</strain>
    </source>
</reference>
<gene>
    <name evidence="3" type="ORF">E6O75_ATG01128</name>
</gene>
<organism evidence="3 4">
    <name type="scientific">Venturia nashicola</name>
    <dbReference type="NCBI Taxonomy" id="86259"/>
    <lineage>
        <taxon>Eukaryota</taxon>
        <taxon>Fungi</taxon>
        <taxon>Dikarya</taxon>
        <taxon>Ascomycota</taxon>
        <taxon>Pezizomycotina</taxon>
        <taxon>Dothideomycetes</taxon>
        <taxon>Pleosporomycetidae</taxon>
        <taxon>Venturiales</taxon>
        <taxon>Venturiaceae</taxon>
        <taxon>Venturia</taxon>
    </lineage>
</organism>
<feature type="domain" description="CCHC-type" evidence="2">
    <location>
        <begin position="224"/>
        <end position="239"/>
    </location>
</feature>
<dbReference type="EMBL" id="SNSC02000002">
    <property type="protein sequence ID" value="TID26635.1"/>
    <property type="molecule type" value="Genomic_DNA"/>
</dbReference>
<evidence type="ECO:0000256" key="1">
    <source>
        <dbReference type="PROSITE-ProRule" id="PRU00047"/>
    </source>
</evidence>
<sequence length="265" mass="27057">MSRSLNPTTKAEEPADSTYKFTAGNRTYTIGISDSGVPQLQEGETRMSSLSRRACYKCGNVGHYAEVCSSSERLCYNCKQPAALTHEQQKQSSAITVKVSDTSKPIALHCALAVPPAEDAIHADSQVILLPAGPGVGAVPGGIGRGAGGPRGGYGGGPGFGGRGGFGGVPRAATCYKCGGPNHYARDCQAQAMKCYACGKLGHISRDCTAPNGGPLNSEGSKTCYRCGEVGHISKNCPQVETNGIAPIAAETVPVVPAAAATAVA</sequence>
<evidence type="ECO:0000259" key="2">
    <source>
        <dbReference type="PROSITE" id="PS50158"/>
    </source>
</evidence>
<dbReference type="SMART" id="SM00343">
    <property type="entry name" value="ZnF_C2HC"/>
    <property type="match status" value="4"/>
</dbReference>